<feature type="region of interest" description="Disordered" evidence="1">
    <location>
        <begin position="115"/>
        <end position="141"/>
    </location>
</feature>
<accession>A0A918WKP3</accession>
<evidence type="ECO:0000256" key="1">
    <source>
        <dbReference type="SAM" id="MobiDB-lite"/>
    </source>
</evidence>
<dbReference type="AlphaFoldDB" id="A0A918WKP3"/>
<dbReference type="Proteomes" id="UP000644507">
    <property type="component" value="Unassembled WGS sequence"/>
</dbReference>
<comment type="caution">
    <text evidence="2">The sequence shown here is derived from an EMBL/GenBank/DDBJ whole genome shotgun (WGS) entry which is preliminary data.</text>
</comment>
<feature type="compositionally biased region" description="Basic and acidic residues" evidence="1">
    <location>
        <begin position="115"/>
        <end position="131"/>
    </location>
</feature>
<organism evidence="2 3">
    <name type="scientific">Roseibacillus persicicus</name>
    <dbReference type="NCBI Taxonomy" id="454148"/>
    <lineage>
        <taxon>Bacteria</taxon>
        <taxon>Pseudomonadati</taxon>
        <taxon>Verrucomicrobiota</taxon>
        <taxon>Verrucomicrobiia</taxon>
        <taxon>Verrucomicrobiales</taxon>
        <taxon>Verrucomicrobiaceae</taxon>
        <taxon>Roseibacillus</taxon>
    </lineage>
</organism>
<gene>
    <name evidence="2" type="ORF">GCM10007100_23840</name>
</gene>
<sequence length="141" mass="16489">MDSKVRLHEGTRTLLLTALDDPDLLGAIGGGSEEGQKQRRYRQLWLNHIEMIFRQRELFDKAHWQGTLNDVRDFMEMPHMRSHWATYGEFYSANFREFMEKDVLLKKVEKRVMKKNDMSGKAETSRPKPEASLKAAQSSET</sequence>
<keyword evidence="3" id="KW-1185">Reference proteome</keyword>
<protein>
    <submittedName>
        <fullName evidence="2">Uncharacterized protein</fullName>
    </submittedName>
</protein>
<evidence type="ECO:0000313" key="2">
    <source>
        <dbReference type="EMBL" id="GHC56166.1"/>
    </source>
</evidence>
<evidence type="ECO:0000313" key="3">
    <source>
        <dbReference type="Proteomes" id="UP000644507"/>
    </source>
</evidence>
<dbReference type="EMBL" id="BMXI01000009">
    <property type="protein sequence ID" value="GHC56166.1"/>
    <property type="molecule type" value="Genomic_DNA"/>
</dbReference>
<name>A0A918WKP3_9BACT</name>
<reference evidence="2" key="1">
    <citation type="journal article" date="2014" name="Int. J. Syst. Evol. Microbiol.">
        <title>Complete genome sequence of Corynebacterium casei LMG S-19264T (=DSM 44701T), isolated from a smear-ripened cheese.</title>
        <authorList>
            <consortium name="US DOE Joint Genome Institute (JGI-PGF)"/>
            <person name="Walter F."/>
            <person name="Albersmeier A."/>
            <person name="Kalinowski J."/>
            <person name="Ruckert C."/>
        </authorList>
    </citation>
    <scope>NUCLEOTIDE SEQUENCE</scope>
    <source>
        <strain evidence="2">KCTC 12988</strain>
    </source>
</reference>
<proteinExistence type="predicted"/>
<reference evidence="2" key="2">
    <citation type="submission" date="2020-09" db="EMBL/GenBank/DDBJ databases">
        <authorList>
            <person name="Sun Q."/>
            <person name="Kim S."/>
        </authorList>
    </citation>
    <scope>NUCLEOTIDE SEQUENCE</scope>
    <source>
        <strain evidence="2">KCTC 12988</strain>
    </source>
</reference>